<reference evidence="3 4" key="1">
    <citation type="submission" date="2021-03" db="EMBL/GenBank/DDBJ databases">
        <title>Fibrella sp. HMF5405 genome sequencing and assembly.</title>
        <authorList>
            <person name="Kang H."/>
            <person name="Kim H."/>
            <person name="Bae S."/>
            <person name="Joh K."/>
        </authorList>
    </citation>
    <scope>NUCLEOTIDE SEQUENCE [LARGE SCALE GENOMIC DNA]</scope>
    <source>
        <strain evidence="3 4">HMF5405</strain>
    </source>
</reference>
<dbReference type="InterPro" id="IPR050879">
    <property type="entry name" value="Acyltransferase_3"/>
</dbReference>
<evidence type="ECO:0000256" key="1">
    <source>
        <dbReference type="SAM" id="Phobius"/>
    </source>
</evidence>
<dbReference type="GO" id="GO:0016746">
    <property type="term" value="F:acyltransferase activity"/>
    <property type="evidence" value="ECO:0007669"/>
    <property type="project" value="UniProtKB-KW"/>
</dbReference>
<feature type="transmembrane region" description="Helical" evidence="1">
    <location>
        <begin position="250"/>
        <end position="269"/>
    </location>
</feature>
<feature type="transmembrane region" description="Helical" evidence="1">
    <location>
        <begin position="87"/>
        <end position="105"/>
    </location>
</feature>
<feature type="transmembrane region" description="Helical" evidence="1">
    <location>
        <begin position="315"/>
        <end position="336"/>
    </location>
</feature>
<feature type="transmembrane region" description="Helical" evidence="1">
    <location>
        <begin position="42"/>
        <end position="66"/>
    </location>
</feature>
<name>A0ABS3JQL6_9BACT</name>
<feature type="transmembrane region" description="Helical" evidence="1">
    <location>
        <begin position="221"/>
        <end position="238"/>
    </location>
</feature>
<feature type="transmembrane region" description="Helical" evidence="1">
    <location>
        <begin position="12"/>
        <end position="30"/>
    </location>
</feature>
<dbReference type="Pfam" id="PF01757">
    <property type="entry name" value="Acyl_transf_3"/>
    <property type="match status" value="1"/>
</dbReference>
<keyword evidence="1" id="KW-0472">Membrane</keyword>
<accession>A0ABS3JQL6</accession>
<evidence type="ECO:0000313" key="3">
    <source>
        <dbReference type="EMBL" id="MBO0952309.1"/>
    </source>
</evidence>
<feature type="transmembrane region" description="Helical" evidence="1">
    <location>
        <begin position="166"/>
        <end position="185"/>
    </location>
</feature>
<organism evidence="3 4">
    <name type="scientific">Fibrella forsythiae</name>
    <dbReference type="NCBI Taxonomy" id="2817061"/>
    <lineage>
        <taxon>Bacteria</taxon>
        <taxon>Pseudomonadati</taxon>
        <taxon>Bacteroidota</taxon>
        <taxon>Cytophagia</taxon>
        <taxon>Cytophagales</taxon>
        <taxon>Spirosomataceae</taxon>
        <taxon>Fibrella</taxon>
    </lineage>
</organism>
<evidence type="ECO:0000259" key="2">
    <source>
        <dbReference type="Pfam" id="PF01757"/>
    </source>
</evidence>
<evidence type="ECO:0000313" key="4">
    <source>
        <dbReference type="Proteomes" id="UP000664628"/>
    </source>
</evidence>
<dbReference type="PANTHER" id="PTHR23028:SF53">
    <property type="entry name" value="ACYL_TRANSF_3 DOMAIN-CONTAINING PROTEIN"/>
    <property type="match status" value="1"/>
</dbReference>
<feature type="domain" description="Acyltransferase 3" evidence="2">
    <location>
        <begin position="7"/>
        <end position="328"/>
    </location>
</feature>
<protein>
    <submittedName>
        <fullName evidence="3">Acyltransferase</fullName>
    </submittedName>
</protein>
<keyword evidence="3" id="KW-0808">Transferase</keyword>
<keyword evidence="1" id="KW-0812">Transmembrane</keyword>
<dbReference type="EMBL" id="JAFMYW010000011">
    <property type="protein sequence ID" value="MBO0952309.1"/>
    <property type="molecule type" value="Genomic_DNA"/>
</dbReference>
<dbReference type="RefSeq" id="WP_207332264.1">
    <property type="nucleotide sequence ID" value="NZ_JAFMYW010000011.1"/>
</dbReference>
<feature type="transmembrane region" description="Helical" evidence="1">
    <location>
        <begin position="139"/>
        <end position="159"/>
    </location>
</feature>
<keyword evidence="4" id="KW-1185">Reference proteome</keyword>
<comment type="caution">
    <text evidence="3">The sequence shown here is derived from an EMBL/GenBank/DDBJ whole genome shotgun (WGS) entry which is preliminary data.</text>
</comment>
<dbReference type="InterPro" id="IPR002656">
    <property type="entry name" value="Acyl_transf_3_dom"/>
</dbReference>
<feature type="transmembrane region" description="Helical" evidence="1">
    <location>
        <begin position="191"/>
        <end position="209"/>
    </location>
</feature>
<sequence>MKLKHLYELDGIRALAALMVIVYHFTVSLESNNGLLILIKKISIFGGTGPSLFFVLSGFLITRILLATRNNDSYFLIFYTRRALRIFPLYYLFLVVTYFIAPPLLSTSTPPFNQQIWFWVYLQNIAATFRWPNAGPGQFWSLAIEEHFYIFWPIIIYTCSMSKIKSIIYIIIINAVLTRILLLNYGYATGYFTLTMMDELAVGALLAIWELQGKLKSQKNFITILAFTIVPGVCLWFMPSISGQTFIKIFKYIPLSFFYFSFLGILITLNENNLLKKLFRHRIATFTGKISYGLYVYHILCFELVRIHLNIDNIALYFILGLTATYVMSSISYYTFELKFLRLKDRFSYSSVKSRQVVVDELNT</sequence>
<feature type="transmembrane region" description="Helical" evidence="1">
    <location>
        <begin position="290"/>
        <end position="309"/>
    </location>
</feature>
<proteinExistence type="predicted"/>
<keyword evidence="1" id="KW-1133">Transmembrane helix</keyword>
<dbReference type="PANTHER" id="PTHR23028">
    <property type="entry name" value="ACETYLTRANSFERASE"/>
    <property type="match status" value="1"/>
</dbReference>
<dbReference type="Proteomes" id="UP000664628">
    <property type="component" value="Unassembled WGS sequence"/>
</dbReference>
<gene>
    <name evidence="3" type="ORF">J2I46_27245</name>
</gene>
<keyword evidence="3" id="KW-0012">Acyltransferase</keyword>